<name>A0AAV4X596_CAEEX</name>
<dbReference type="InterPro" id="IPR009316">
    <property type="entry name" value="COG2"/>
</dbReference>
<organism evidence="1 2">
    <name type="scientific">Caerostris extrusa</name>
    <name type="common">Bark spider</name>
    <name type="synonym">Caerostris bankana</name>
    <dbReference type="NCBI Taxonomy" id="172846"/>
    <lineage>
        <taxon>Eukaryota</taxon>
        <taxon>Metazoa</taxon>
        <taxon>Ecdysozoa</taxon>
        <taxon>Arthropoda</taxon>
        <taxon>Chelicerata</taxon>
        <taxon>Arachnida</taxon>
        <taxon>Araneae</taxon>
        <taxon>Araneomorphae</taxon>
        <taxon>Entelegynae</taxon>
        <taxon>Araneoidea</taxon>
        <taxon>Araneidae</taxon>
        <taxon>Caerostris</taxon>
    </lineage>
</organism>
<dbReference type="GO" id="GO:0016020">
    <property type="term" value="C:membrane"/>
    <property type="evidence" value="ECO:0007669"/>
    <property type="project" value="InterPro"/>
</dbReference>
<dbReference type="GO" id="GO:0007030">
    <property type="term" value="P:Golgi organization"/>
    <property type="evidence" value="ECO:0007669"/>
    <property type="project" value="InterPro"/>
</dbReference>
<dbReference type="GO" id="GO:0006891">
    <property type="term" value="P:intra-Golgi vesicle-mediated transport"/>
    <property type="evidence" value="ECO:0007669"/>
    <property type="project" value="TreeGrafter"/>
</dbReference>
<evidence type="ECO:0000313" key="2">
    <source>
        <dbReference type="Proteomes" id="UP001054945"/>
    </source>
</evidence>
<dbReference type="GO" id="GO:0017119">
    <property type="term" value="C:Golgi transport complex"/>
    <property type="evidence" value="ECO:0007669"/>
    <property type="project" value="TreeGrafter"/>
</dbReference>
<dbReference type="PANTHER" id="PTHR12961:SF0">
    <property type="entry name" value="CONSERVED OLIGOMERIC GOLGI COMPLEX SUBUNIT 2"/>
    <property type="match status" value="1"/>
</dbReference>
<dbReference type="EMBL" id="BPLR01017248">
    <property type="protein sequence ID" value="GIY89709.1"/>
    <property type="molecule type" value="Genomic_DNA"/>
</dbReference>
<protein>
    <submittedName>
        <fullName evidence="1">Conserved oligomeric Golgi complex subunit 2</fullName>
    </submittedName>
</protein>
<comment type="caution">
    <text evidence="1">The sequence shown here is derived from an EMBL/GenBank/DDBJ whole genome shotgun (WGS) entry which is preliminary data.</text>
</comment>
<gene>
    <name evidence="1" type="primary">COG2</name>
    <name evidence="1" type="ORF">CEXT_41341</name>
</gene>
<accession>A0AAV4X596</accession>
<reference evidence="1 2" key="1">
    <citation type="submission" date="2021-06" db="EMBL/GenBank/DDBJ databases">
        <title>Caerostris extrusa draft genome.</title>
        <authorList>
            <person name="Kono N."/>
            <person name="Arakawa K."/>
        </authorList>
    </citation>
    <scope>NUCLEOTIDE SEQUENCE [LARGE SCALE GENOMIC DNA]</scope>
</reference>
<dbReference type="Proteomes" id="UP001054945">
    <property type="component" value="Unassembled WGS sequence"/>
</dbReference>
<proteinExistence type="predicted"/>
<dbReference type="AlphaFoldDB" id="A0AAV4X596"/>
<evidence type="ECO:0000313" key="1">
    <source>
        <dbReference type="EMBL" id="GIY89709.1"/>
    </source>
</evidence>
<dbReference type="PANTHER" id="PTHR12961">
    <property type="entry name" value="CONSERVED OLIGOMERIC GOLGI COMPLEX COMPONENT 2"/>
    <property type="match status" value="1"/>
</dbReference>
<dbReference type="GO" id="GO:0015031">
    <property type="term" value="P:protein transport"/>
    <property type="evidence" value="ECO:0007669"/>
    <property type="project" value="InterPro"/>
</dbReference>
<keyword evidence="2" id="KW-1185">Reference proteome</keyword>
<sequence>MAFTFNSLQFHMNKTDSKKYSVKKEEEVQNIGRNLELKLQSVFLQSLSNAASDNDHKKHLHKILRICSYISEERKLENAFQTSIVMPFMKIRCAILLSLEPVGNMSSPCRNLTCLLALILTFRLITQNNIIKLGLKKILNDIINFIPNACNDLLKSTKNIDRNKEVFTGYDFLVNAIWPEIVDAFQYIAPVYLYSLGDPQKFHQNYSSVMEFLDEFEHLCEVQSSVMKLRAQPSYKEFIQKFNLDVYFQVR</sequence>